<dbReference type="Pfam" id="PF04828">
    <property type="entry name" value="GFA"/>
    <property type="match status" value="1"/>
</dbReference>
<organism evidence="6 7">
    <name type="scientific">Pandoraea commovens</name>
    <dbReference type="NCBI Taxonomy" id="2508289"/>
    <lineage>
        <taxon>Bacteria</taxon>
        <taxon>Pseudomonadati</taxon>
        <taxon>Pseudomonadota</taxon>
        <taxon>Betaproteobacteria</taxon>
        <taxon>Burkholderiales</taxon>
        <taxon>Burkholderiaceae</taxon>
        <taxon>Pandoraea</taxon>
    </lineage>
</organism>
<dbReference type="AlphaFoldDB" id="A0A5E4UPM4"/>
<gene>
    <name evidence="6" type="ORF">PCO31010_02135</name>
</gene>
<evidence type="ECO:0000256" key="3">
    <source>
        <dbReference type="ARBA" id="ARBA00022833"/>
    </source>
</evidence>
<keyword evidence="4" id="KW-0456">Lyase</keyword>
<dbReference type="PROSITE" id="PS51891">
    <property type="entry name" value="CENP_V_GFA"/>
    <property type="match status" value="1"/>
</dbReference>
<dbReference type="Proteomes" id="UP000343335">
    <property type="component" value="Unassembled WGS sequence"/>
</dbReference>
<evidence type="ECO:0000256" key="2">
    <source>
        <dbReference type="ARBA" id="ARBA00022723"/>
    </source>
</evidence>
<protein>
    <submittedName>
        <fullName evidence="6">Ribulose phosphate epimerase</fullName>
    </submittedName>
</protein>
<proteinExistence type="inferred from homology"/>
<dbReference type="EMBL" id="CABPSA010000003">
    <property type="protein sequence ID" value="VVE00835.1"/>
    <property type="molecule type" value="Genomic_DNA"/>
</dbReference>
<comment type="similarity">
    <text evidence="1">Belongs to the Gfa family.</text>
</comment>
<dbReference type="Gene3D" id="3.90.1590.10">
    <property type="entry name" value="glutathione-dependent formaldehyde- activating enzyme (gfa)"/>
    <property type="match status" value="1"/>
</dbReference>
<dbReference type="InterPro" id="IPR011057">
    <property type="entry name" value="Mss4-like_sf"/>
</dbReference>
<dbReference type="OrthoDB" id="327703at2"/>
<dbReference type="RefSeq" id="WP_150664245.1">
    <property type="nucleotide sequence ID" value="NZ_CABPSA010000003.1"/>
</dbReference>
<dbReference type="PANTHER" id="PTHR33337:SF40">
    <property type="entry name" value="CENP-V_GFA DOMAIN-CONTAINING PROTEIN-RELATED"/>
    <property type="match status" value="1"/>
</dbReference>
<feature type="domain" description="CENP-V/GFA" evidence="5">
    <location>
        <begin position="5"/>
        <end position="124"/>
    </location>
</feature>
<evidence type="ECO:0000256" key="1">
    <source>
        <dbReference type="ARBA" id="ARBA00005495"/>
    </source>
</evidence>
<evidence type="ECO:0000259" key="5">
    <source>
        <dbReference type="PROSITE" id="PS51891"/>
    </source>
</evidence>
<evidence type="ECO:0000256" key="4">
    <source>
        <dbReference type="ARBA" id="ARBA00023239"/>
    </source>
</evidence>
<reference evidence="6 7" key="1">
    <citation type="submission" date="2019-08" db="EMBL/GenBank/DDBJ databases">
        <authorList>
            <person name="Peeters C."/>
        </authorList>
    </citation>
    <scope>NUCLEOTIDE SEQUENCE [LARGE SCALE GENOMIC DNA]</scope>
    <source>
        <strain evidence="6 7">LMG 31010</strain>
    </source>
</reference>
<dbReference type="PANTHER" id="PTHR33337">
    <property type="entry name" value="GFA DOMAIN-CONTAINING PROTEIN"/>
    <property type="match status" value="1"/>
</dbReference>
<dbReference type="GO" id="GO:0016846">
    <property type="term" value="F:carbon-sulfur lyase activity"/>
    <property type="evidence" value="ECO:0007669"/>
    <property type="project" value="InterPro"/>
</dbReference>
<evidence type="ECO:0000313" key="7">
    <source>
        <dbReference type="Proteomes" id="UP000343335"/>
    </source>
</evidence>
<sequence>MSKVLEGRCLCGAISFEIREPMVKFSHCHCTQCRKGHGAAFASYGRTKRKDLYVLSGKERIKAYASSESVRREFCADCGSSLFWSSNTPELADWISVALGTVDTPFAAPGQRHLHVASKASWYEIEDLLPRDG</sequence>
<dbReference type="InterPro" id="IPR006913">
    <property type="entry name" value="CENP-V/GFA"/>
</dbReference>
<accession>A0A5E4UPM4</accession>
<dbReference type="GO" id="GO:0046872">
    <property type="term" value="F:metal ion binding"/>
    <property type="evidence" value="ECO:0007669"/>
    <property type="project" value="UniProtKB-KW"/>
</dbReference>
<keyword evidence="3" id="KW-0862">Zinc</keyword>
<keyword evidence="2" id="KW-0479">Metal-binding</keyword>
<name>A0A5E4UPM4_9BURK</name>
<evidence type="ECO:0000313" key="6">
    <source>
        <dbReference type="EMBL" id="VVE00835.1"/>
    </source>
</evidence>
<dbReference type="SUPFAM" id="SSF51316">
    <property type="entry name" value="Mss4-like"/>
    <property type="match status" value="1"/>
</dbReference>